<dbReference type="GO" id="GO:0009306">
    <property type="term" value="P:protein secretion"/>
    <property type="evidence" value="ECO:0007669"/>
    <property type="project" value="InterPro"/>
</dbReference>
<name>A0A4R2L373_9GAMM</name>
<dbReference type="RefSeq" id="WP_132544559.1">
    <property type="nucleotide sequence ID" value="NZ_SLWY01000018.1"/>
</dbReference>
<keyword evidence="4 9" id="KW-1003">Cell membrane</keyword>
<reference evidence="10 11" key="1">
    <citation type="submission" date="2019-03" db="EMBL/GenBank/DDBJ databases">
        <title>Genomic Encyclopedia of Type Strains, Phase IV (KMG-IV): sequencing the most valuable type-strain genomes for metagenomic binning, comparative biology and taxonomic classification.</title>
        <authorList>
            <person name="Goeker M."/>
        </authorList>
    </citation>
    <scope>NUCLEOTIDE SEQUENCE [LARGE SCALE GENOMIC DNA]</scope>
    <source>
        <strain evidence="10 11">DSM 25287</strain>
    </source>
</reference>
<evidence type="ECO:0000256" key="1">
    <source>
        <dbReference type="ARBA" id="ARBA00004651"/>
    </source>
</evidence>
<evidence type="ECO:0000256" key="4">
    <source>
        <dbReference type="ARBA" id="ARBA00022475"/>
    </source>
</evidence>
<evidence type="ECO:0000256" key="2">
    <source>
        <dbReference type="ARBA" id="ARBA00006156"/>
    </source>
</evidence>
<dbReference type="PIRSF" id="PIRSF004669">
    <property type="entry name" value="FliQ"/>
    <property type="match status" value="1"/>
</dbReference>
<dbReference type="PANTHER" id="PTHR34040">
    <property type="entry name" value="FLAGELLAR BIOSYNTHETIC PROTEIN FLIQ"/>
    <property type="match status" value="1"/>
</dbReference>
<keyword evidence="8 9" id="KW-0975">Bacterial flagellum</keyword>
<dbReference type="EMBL" id="SLWY01000018">
    <property type="protein sequence ID" value="TCO79677.1"/>
    <property type="molecule type" value="Genomic_DNA"/>
</dbReference>
<comment type="function">
    <text evidence="9">Role in flagellar biosynthesis.</text>
</comment>
<comment type="subcellular location">
    <subcellularLocation>
        <location evidence="1 9">Cell membrane</location>
        <topology evidence="1">Multi-pass membrane protein</topology>
    </subcellularLocation>
    <subcellularLocation>
        <location evidence="9">Bacterial flagellum basal body</location>
    </subcellularLocation>
</comment>
<dbReference type="AlphaFoldDB" id="A0A4R2L373"/>
<evidence type="ECO:0000256" key="3">
    <source>
        <dbReference type="ARBA" id="ARBA00021718"/>
    </source>
</evidence>
<dbReference type="PRINTS" id="PR00952">
    <property type="entry name" value="TYPE3IMQPROT"/>
</dbReference>
<keyword evidence="7 9" id="KW-0472">Membrane</keyword>
<dbReference type="GO" id="GO:0005886">
    <property type="term" value="C:plasma membrane"/>
    <property type="evidence" value="ECO:0007669"/>
    <property type="project" value="UniProtKB-SubCell"/>
</dbReference>
<evidence type="ECO:0000256" key="8">
    <source>
        <dbReference type="ARBA" id="ARBA00023143"/>
    </source>
</evidence>
<evidence type="ECO:0000313" key="11">
    <source>
        <dbReference type="Proteomes" id="UP000295765"/>
    </source>
</evidence>
<dbReference type="Pfam" id="PF01313">
    <property type="entry name" value="Bac_export_3"/>
    <property type="match status" value="1"/>
</dbReference>
<dbReference type="OrthoDB" id="9806440at2"/>
<feature type="transmembrane region" description="Helical" evidence="9">
    <location>
        <begin position="20"/>
        <end position="39"/>
    </location>
</feature>
<dbReference type="PANTHER" id="PTHR34040:SF2">
    <property type="entry name" value="FLAGELLAR BIOSYNTHETIC PROTEIN FLIQ"/>
    <property type="match status" value="1"/>
</dbReference>
<keyword evidence="10" id="KW-0969">Cilium</keyword>
<accession>A0A4R2L373</accession>
<evidence type="ECO:0000313" key="10">
    <source>
        <dbReference type="EMBL" id="TCO79677.1"/>
    </source>
</evidence>
<comment type="caution">
    <text evidence="10">The sequence shown here is derived from an EMBL/GenBank/DDBJ whole genome shotgun (WGS) entry which is preliminary data.</text>
</comment>
<dbReference type="Proteomes" id="UP000295765">
    <property type="component" value="Unassembled WGS sequence"/>
</dbReference>
<gene>
    <name evidence="9" type="primary">fliQ</name>
    <name evidence="10" type="ORF">EV699_11863</name>
</gene>
<keyword evidence="5 9" id="KW-0812">Transmembrane</keyword>
<comment type="similarity">
    <text evidence="2 9">Belongs to the FliQ/MopD/SpaQ family.</text>
</comment>
<keyword evidence="11" id="KW-1185">Reference proteome</keyword>
<dbReference type="InterPro" id="IPR002191">
    <property type="entry name" value="Bac_export_3"/>
</dbReference>
<evidence type="ECO:0000256" key="6">
    <source>
        <dbReference type="ARBA" id="ARBA00022989"/>
    </source>
</evidence>
<evidence type="ECO:0000256" key="5">
    <source>
        <dbReference type="ARBA" id="ARBA00022692"/>
    </source>
</evidence>
<dbReference type="GO" id="GO:0009425">
    <property type="term" value="C:bacterial-type flagellum basal body"/>
    <property type="evidence" value="ECO:0007669"/>
    <property type="project" value="UniProtKB-SubCell"/>
</dbReference>
<sequence length="89" mass="9500">MTPETVLTIGQQALETTVLLAAPLLAVGLVVGVIVGLLQAATQINELTLSFVPKLLVMVAALVFGGPWMLQTLMDYTERLFHSIPQLIG</sequence>
<proteinExistence type="inferred from homology"/>
<evidence type="ECO:0000256" key="7">
    <source>
        <dbReference type="ARBA" id="ARBA00023136"/>
    </source>
</evidence>
<organism evidence="10 11">
    <name type="scientific">Plasticicumulans lactativorans</name>
    <dbReference type="NCBI Taxonomy" id="1133106"/>
    <lineage>
        <taxon>Bacteria</taxon>
        <taxon>Pseudomonadati</taxon>
        <taxon>Pseudomonadota</taxon>
        <taxon>Gammaproteobacteria</taxon>
        <taxon>Candidatus Competibacteraceae</taxon>
        <taxon>Plasticicumulans</taxon>
    </lineage>
</organism>
<keyword evidence="6 9" id="KW-1133">Transmembrane helix</keyword>
<dbReference type="NCBIfam" id="TIGR01402">
    <property type="entry name" value="fliQ"/>
    <property type="match status" value="1"/>
</dbReference>
<keyword evidence="10" id="KW-0966">Cell projection</keyword>
<dbReference type="InterPro" id="IPR006305">
    <property type="entry name" value="FliQ"/>
</dbReference>
<feature type="transmembrane region" description="Helical" evidence="9">
    <location>
        <begin position="51"/>
        <end position="70"/>
    </location>
</feature>
<protein>
    <recommendedName>
        <fullName evidence="3 9">Flagellar biosynthetic protein FliQ</fullName>
    </recommendedName>
</protein>
<keyword evidence="10" id="KW-0282">Flagellum</keyword>
<dbReference type="GO" id="GO:0044780">
    <property type="term" value="P:bacterial-type flagellum assembly"/>
    <property type="evidence" value="ECO:0007669"/>
    <property type="project" value="InterPro"/>
</dbReference>
<evidence type="ECO:0000256" key="9">
    <source>
        <dbReference type="RuleBase" id="RU364090"/>
    </source>
</evidence>